<organism evidence="2 3">
    <name type="scientific">Candidatus Nealsonbacteria bacterium RBG_13_36_15</name>
    <dbReference type="NCBI Taxonomy" id="1801660"/>
    <lineage>
        <taxon>Bacteria</taxon>
        <taxon>Candidatus Nealsoniibacteriota</taxon>
    </lineage>
</organism>
<keyword evidence="1" id="KW-0472">Membrane</keyword>
<dbReference type="AlphaFoldDB" id="A0A1G2DUR5"/>
<sequence>MDFKKASKYFLLLTLSLINIFGAIVIFRLITSLPYHKDLMCFYIPTAIRLFALLFLILSFAKFKKIKLAFVFSFIAFAFLAISNIVVFSFCWLE</sequence>
<name>A0A1G2DUR5_9BACT</name>
<proteinExistence type="predicted"/>
<feature type="transmembrane region" description="Helical" evidence="1">
    <location>
        <begin position="68"/>
        <end position="90"/>
    </location>
</feature>
<feature type="transmembrane region" description="Helical" evidence="1">
    <location>
        <begin position="9"/>
        <end position="30"/>
    </location>
</feature>
<evidence type="ECO:0000313" key="3">
    <source>
        <dbReference type="Proteomes" id="UP000176752"/>
    </source>
</evidence>
<reference evidence="2 3" key="1">
    <citation type="journal article" date="2016" name="Nat. Commun.">
        <title>Thousands of microbial genomes shed light on interconnected biogeochemical processes in an aquifer system.</title>
        <authorList>
            <person name="Anantharaman K."/>
            <person name="Brown C.T."/>
            <person name="Hug L.A."/>
            <person name="Sharon I."/>
            <person name="Castelle C.J."/>
            <person name="Probst A.J."/>
            <person name="Thomas B.C."/>
            <person name="Singh A."/>
            <person name="Wilkins M.J."/>
            <person name="Karaoz U."/>
            <person name="Brodie E.L."/>
            <person name="Williams K.H."/>
            <person name="Hubbard S.S."/>
            <person name="Banfield J.F."/>
        </authorList>
    </citation>
    <scope>NUCLEOTIDE SEQUENCE [LARGE SCALE GENOMIC DNA]</scope>
</reference>
<gene>
    <name evidence="2" type="ORF">A2Z78_01255</name>
</gene>
<evidence type="ECO:0000313" key="2">
    <source>
        <dbReference type="EMBL" id="OGZ17379.1"/>
    </source>
</evidence>
<comment type="caution">
    <text evidence="2">The sequence shown here is derived from an EMBL/GenBank/DDBJ whole genome shotgun (WGS) entry which is preliminary data.</text>
</comment>
<protein>
    <submittedName>
        <fullName evidence="2">Uncharacterized protein</fullName>
    </submittedName>
</protein>
<evidence type="ECO:0000256" key="1">
    <source>
        <dbReference type="SAM" id="Phobius"/>
    </source>
</evidence>
<accession>A0A1G2DUR5</accession>
<keyword evidence="1" id="KW-1133">Transmembrane helix</keyword>
<dbReference type="Proteomes" id="UP000176752">
    <property type="component" value="Unassembled WGS sequence"/>
</dbReference>
<keyword evidence="1" id="KW-0812">Transmembrane</keyword>
<feature type="transmembrane region" description="Helical" evidence="1">
    <location>
        <begin position="42"/>
        <end position="61"/>
    </location>
</feature>
<dbReference type="EMBL" id="MHLV01000029">
    <property type="protein sequence ID" value="OGZ17379.1"/>
    <property type="molecule type" value="Genomic_DNA"/>
</dbReference>